<keyword evidence="1" id="KW-0732">Signal</keyword>
<dbReference type="AlphaFoldDB" id="A0A2T7A031"/>
<proteinExistence type="predicted"/>
<dbReference type="EMBL" id="NESQ01000050">
    <property type="protein sequence ID" value="PUU81107.1"/>
    <property type="molecule type" value="Genomic_DNA"/>
</dbReference>
<dbReference type="Proteomes" id="UP000244722">
    <property type="component" value="Unassembled WGS sequence"/>
</dbReference>
<gene>
    <name evidence="2" type="ORF">B9Z19DRAFT_1062905</name>
</gene>
<evidence type="ECO:0008006" key="4">
    <source>
        <dbReference type="Google" id="ProtNLM"/>
    </source>
</evidence>
<evidence type="ECO:0000256" key="1">
    <source>
        <dbReference type="SAM" id="SignalP"/>
    </source>
</evidence>
<name>A0A2T7A031_TUBBO</name>
<feature type="chain" id="PRO_5015586774" description="Ubiquitin 3 binding protein But2 C-terminal domain-containing protein" evidence="1">
    <location>
        <begin position="21"/>
        <end position="165"/>
    </location>
</feature>
<keyword evidence="3" id="KW-1185">Reference proteome</keyword>
<reference evidence="2 3" key="1">
    <citation type="submission" date="2017-04" db="EMBL/GenBank/DDBJ databases">
        <title>Draft genome sequence of Tuber borchii Vittad., a whitish edible truffle.</title>
        <authorList>
            <consortium name="DOE Joint Genome Institute"/>
            <person name="Murat C."/>
            <person name="Kuo A."/>
            <person name="Barry K.W."/>
            <person name="Clum A."/>
            <person name="Dockter R.B."/>
            <person name="Fauchery L."/>
            <person name="Iotti M."/>
            <person name="Kohler A."/>
            <person name="Labutti K."/>
            <person name="Lindquist E.A."/>
            <person name="Lipzen A."/>
            <person name="Ohm R.A."/>
            <person name="Wang M."/>
            <person name="Grigoriev I.V."/>
            <person name="Zambonelli A."/>
            <person name="Martin F.M."/>
        </authorList>
    </citation>
    <scope>NUCLEOTIDE SEQUENCE [LARGE SCALE GENOMIC DNA]</scope>
    <source>
        <strain evidence="2 3">Tbo3840</strain>
    </source>
</reference>
<protein>
    <recommendedName>
        <fullName evidence="4">Ubiquitin 3 binding protein But2 C-terminal domain-containing protein</fullName>
    </recommendedName>
</protein>
<feature type="signal peptide" evidence="1">
    <location>
        <begin position="1"/>
        <end position="20"/>
    </location>
</feature>
<comment type="caution">
    <text evidence="2">The sequence shown here is derived from an EMBL/GenBank/DDBJ whole genome shotgun (WGS) entry which is preliminary data.</text>
</comment>
<evidence type="ECO:0000313" key="2">
    <source>
        <dbReference type="EMBL" id="PUU81107.1"/>
    </source>
</evidence>
<accession>A0A2T7A031</accession>
<organism evidence="2 3">
    <name type="scientific">Tuber borchii</name>
    <name type="common">White truffle</name>
    <dbReference type="NCBI Taxonomy" id="42251"/>
    <lineage>
        <taxon>Eukaryota</taxon>
        <taxon>Fungi</taxon>
        <taxon>Dikarya</taxon>
        <taxon>Ascomycota</taxon>
        <taxon>Pezizomycotina</taxon>
        <taxon>Pezizomycetes</taxon>
        <taxon>Pezizales</taxon>
        <taxon>Tuberaceae</taxon>
        <taxon>Tuber</taxon>
    </lineage>
</organism>
<dbReference type="STRING" id="42251.A0A2T7A031"/>
<sequence>MKFTLIAAISILSTIVSGLALPDISRHGTVVIHPSIGLLVKEDFPAAPLPPTKIVGVSPRNGAHAVRTFLRFPVPACTGKCTISFSDAIVTSGSRTLQLFSGSIHIGTFLVPLTGVGPAIVVNDLGLTSPCPATTTNRDYEVRPVGNDDIVTWDITKGGFIITCG</sequence>
<evidence type="ECO:0000313" key="3">
    <source>
        <dbReference type="Proteomes" id="UP000244722"/>
    </source>
</evidence>